<reference evidence="1" key="1">
    <citation type="submission" date="2022-10" db="EMBL/GenBank/DDBJ databases">
        <title>Tapping the CABI collections for fungal endophytes: first genome assemblies for Collariella, Neodidymelliopsis, Ascochyta clinopodiicola, Didymella pomorum, Didymosphaeria variabile, Neocosmospora piperis and Neocucurbitaria cava.</title>
        <authorList>
            <person name="Hill R."/>
        </authorList>
    </citation>
    <scope>NUCLEOTIDE SEQUENCE</scope>
    <source>
        <strain evidence="1">IMI 356814</strain>
    </source>
</reference>
<evidence type="ECO:0000313" key="2">
    <source>
        <dbReference type="Proteomes" id="UP001140560"/>
    </source>
</evidence>
<evidence type="ECO:0000313" key="1">
    <source>
        <dbReference type="EMBL" id="KAJ4362404.1"/>
    </source>
</evidence>
<dbReference type="EMBL" id="JAPEUY010000021">
    <property type="protein sequence ID" value="KAJ4362404.1"/>
    <property type="molecule type" value="Genomic_DNA"/>
</dbReference>
<dbReference type="Proteomes" id="UP001140560">
    <property type="component" value="Unassembled WGS sequence"/>
</dbReference>
<dbReference type="OrthoDB" id="2851338at2759"/>
<sequence length="259" mass="29293">MTEVLKGPGILWVQSRIAQSARDILDEPTFFKWYDDDHIAEIVSTSGINNAFRYIDIHKSSPFGDSANPKPFLAFYPMPDLAFTLSDEFKKIRVKSDILPGSGIIYDLADLDVSYLQFLGATEERKGDQGQRPRYILTSGIRPEKEPSVESINTFYDNQTAYVSHGKGYLRTIRFRLLYARSNAQSRALKGLPADDEPHPEPSTWLAIHEFEEMPEEKVAEAIERDVKDASAAGSWGATLNEVHIWKSDRVLGEGKFFE</sequence>
<protein>
    <submittedName>
        <fullName evidence="1">Uncharacterized protein</fullName>
    </submittedName>
</protein>
<organism evidence="1 2">
    <name type="scientific">Neocucurbitaria cava</name>
    <dbReference type="NCBI Taxonomy" id="798079"/>
    <lineage>
        <taxon>Eukaryota</taxon>
        <taxon>Fungi</taxon>
        <taxon>Dikarya</taxon>
        <taxon>Ascomycota</taxon>
        <taxon>Pezizomycotina</taxon>
        <taxon>Dothideomycetes</taxon>
        <taxon>Pleosporomycetidae</taxon>
        <taxon>Pleosporales</taxon>
        <taxon>Pleosporineae</taxon>
        <taxon>Cucurbitariaceae</taxon>
        <taxon>Neocucurbitaria</taxon>
    </lineage>
</organism>
<name>A0A9W8XXQ3_9PLEO</name>
<gene>
    <name evidence="1" type="ORF">N0V83_010497</name>
</gene>
<comment type="caution">
    <text evidence="1">The sequence shown here is derived from an EMBL/GenBank/DDBJ whole genome shotgun (WGS) entry which is preliminary data.</text>
</comment>
<keyword evidence="2" id="KW-1185">Reference proteome</keyword>
<proteinExistence type="predicted"/>
<dbReference type="AlphaFoldDB" id="A0A9W8XXQ3"/>
<accession>A0A9W8XXQ3</accession>